<dbReference type="AlphaFoldDB" id="A0AAE5EX53"/>
<protein>
    <submittedName>
        <fullName evidence="1">Uncharacterized protein</fullName>
    </submittedName>
</protein>
<evidence type="ECO:0000313" key="1">
    <source>
        <dbReference type="EMBL" id="NSB12129.1"/>
    </source>
</evidence>
<accession>A0AAE5EX53</accession>
<dbReference type="EMBL" id="JABTDW010000001">
    <property type="protein sequence ID" value="NSB12129.1"/>
    <property type="molecule type" value="Genomic_DNA"/>
</dbReference>
<reference evidence="1" key="1">
    <citation type="submission" date="2020-06" db="EMBL/GenBank/DDBJ databases">
        <title>Genomic insights into acetone-butanol-ethanol (ABE) fermentation by sequencing solventogenic clostridia strains.</title>
        <authorList>
            <person name="Brown S."/>
        </authorList>
    </citation>
    <scope>NUCLEOTIDE SEQUENCE</scope>
    <source>
        <strain evidence="1">DJ123</strain>
    </source>
</reference>
<evidence type="ECO:0000313" key="2">
    <source>
        <dbReference type="Proteomes" id="UP000822184"/>
    </source>
</evidence>
<comment type="caution">
    <text evidence="1">The sequence shown here is derived from an EMBL/GenBank/DDBJ whole genome shotgun (WGS) entry which is preliminary data.</text>
</comment>
<dbReference type="RefSeq" id="WP_077856912.1">
    <property type="nucleotide sequence ID" value="NZ_JABTDW010000001.1"/>
</dbReference>
<dbReference type="Proteomes" id="UP000822184">
    <property type="component" value="Unassembled WGS sequence"/>
</dbReference>
<proteinExistence type="predicted"/>
<sequence length="185" mass="22077">MKSKELFNKLMIRQKYLLEEATGGKAIYEGNVVEVINNLIELYRGSKYVCRNPIPSLAEEKPCISEWWAMRNETQENFNEVYRYLNSLKASEEIRKEKVIEIADREHEKNQKELYERTMLGTERIEYIVDDLIETEYNLAMKLAIEYGFTYEEIYQIVKREYDFSLNPQNIIKDEFGKRLEALFG</sequence>
<name>A0AAE5EX53_CLOBE</name>
<organism evidence="1 2">
    <name type="scientific">Clostridium beijerinckii</name>
    <name type="common">Clostridium MP</name>
    <dbReference type="NCBI Taxonomy" id="1520"/>
    <lineage>
        <taxon>Bacteria</taxon>
        <taxon>Bacillati</taxon>
        <taxon>Bacillota</taxon>
        <taxon>Clostridia</taxon>
        <taxon>Eubacteriales</taxon>
        <taxon>Clostridiaceae</taxon>
        <taxon>Clostridium</taxon>
    </lineage>
</organism>
<gene>
    <name evidence="1" type="ORF">BCD95_000388</name>
</gene>